<feature type="compositionally biased region" description="Low complexity" evidence="1">
    <location>
        <begin position="484"/>
        <end position="499"/>
    </location>
</feature>
<gene>
    <name evidence="2" type="ORF">ENKNEFLB_00743</name>
</gene>
<accession>A0ABX8ED34</accession>
<feature type="region of interest" description="Disordered" evidence="1">
    <location>
        <begin position="1"/>
        <end position="22"/>
    </location>
</feature>
<dbReference type="EMBL" id="CP075371">
    <property type="protein sequence ID" value="QVT78366.1"/>
    <property type="molecule type" value="Genomic_DNA"/>
</dbReference>
<evidence type="ECO:0000313" key="2">
    <source>
        <dbReference type="EMBL" id="QVT78366.1"/>
    </source>
</evidence>
<feature type="compositionally biased region" description="Low complexity" evidence="1">
    <location>
        <begin position="307"/>
        <end position="316"/>
    </location>
</feature>
<dbReference type="PANTHER" id="PTHR45725">
    <property type="entry name" value="FORMIN HOMOLOGY 2 FAMILY MEMBER"/>
    <property type="match status" value="1"/>
</dbReference>
<reference evidence="2 3" key="1">
    <citation type="submission" date="2021-05" db="EMBL/GenBank/DDBJ databases">
        <title>Complete genome of Nocardioides aquaticus KCTC 9944T isolated from meromictic and hypersaline Ekho Lake, Antarctica.</title>
        <authorList>
            <person name="Hwang K."/>
            <person name="Kim K.M."/>
            <person name="Choe H."/>
        </authorList>
    </citation>
    <scope>NUCLEOTIDE SEQUENCE [LARGE SCALE GENOMIC DNA]</scope>
    <source>
        <strain evidence="2 3">KCTC 9944</strain>
    </source>
</reference>
<feature type="region of interest" description="Disordered" evidence="1">
    <location>
        <begin position="354"/>
        <end position="509"/>
    </location>
</feature>
<dbReference type="Proteomes" id="UP000679307">
    <property type="component" value="Chromosome"/>
</dbReference>
<evidence type="ECO:0000256" key="1">
    <source>
        <dbReference type="SAM" id="MobiDB-lite"/>
    </source>
</evidence>
<proteinExistence type="predicted"/>
<feature type="region of interest" description="Disordered" evidence="1">
    <location>
        <begin position="285"/>
        <end position="321"/>
    </location>
</feature>
<feature type="compositionally biased region" description="Gly residues" evidence="1">
    <location>
        <begin position="500"/>
        <end position="509"/>
    </location>
</feature>
<name>A0ABX8ED34_9ACTN</name>
<keyword evidence="3" id="KW-1185">Reference proteome</keyword>
<organism evidence="2 3">
    <name type="scientific">Nocardioides aquaticus</name>
    <dbReference type="NCBI Taxonomy" id="160826"/>
    <lineage>
        <taxon>Bacteria</taxon>
        <taxon>Bacillati</taxon>
        <taxon>Actinomycetota</taxon>
        <taxon>Actinomycetes</taxon>
        <taxon>Propionibacteriales</taxon>
        <taxon>Nocardioidaceae</taxon>
        <taxon>Nocardioides</taxon>
    </lineage>
</organism>
<feature type="compositionally biased region" description="Low complexity" evidence="1">
    <location>
        <begin position="376"/>
        <end position="447"/>
    </location>
</feature>
<protein>
    <submittedName>
        <fullName evidence="2">Uncharacterized protein</fullName>
    </submittedName>
</protein>
<dbReference type="InterPro" id="IPR051425">
    <property type="entry name" value="Formin_Homology"/>
</dbReference>
<sequence length="509" mass="50813">MPPTRRTPATPAAPAAPGRDAVPDVPSDAALVALVVLGDEAAGHRLRARHELSVGPYADHLAAADGPELLGDAWARLLEGVRLGAGLDVPVRVAWVSLVAQHATGSRVARPWVGGDTTWAAFLSLPPAWQVVLWHAEVEGDPPEVLAALAGADQSSVERWTRVARGALRREVVRRHLPTLSDAACLRLATGLLGDLDAAASPVELGHLHTHGLGCASCGELSADVLGVERDLGRVLARRVLGDDTGWYVGEVDAVPVPVPLPAPVPALASAPAPAPAPAQVLEPVAAPTPPAAHPAPRPTPRPTPRPAARTTSRPAPARRRGGSLLVGVAAAAVVAGILVGLRDDAPLDADLEAGREAGGRQGRAAQVADGDRDGGPAASARTASAPPAGTAPAASSAAPASEPVDAPAEAPAAVPADRSAPDRSSSPSAPTGPSSPSSPSTSPPAGGSTGTDPVPQPPTGTPDLPLRLSVDRDSGSATVELDPPLLGGSLSLSTPPLGALGGLGAGAR</sequence>
<feature type="compositionally biased region" description="Pro residues" evidence="1">
    <location>
        <begin position="287"/>
        <end position="306"/>
    </location>
</feature>
<dbReference type="RefSeq" id="WP_214057955.1">
    <property type="nucleotide sequence ID" value="NZ_CP075371.1"/>
</dbReference>
<evidence type="ECO:0000313" key="3">
    <source>
        <dbReference type="Proteomes" id="UP000679307"/>
    </source>
</evidence>